<dbReference type="InterPro" id="IPR002104">
    <property type="entry name" value="Integrase_catalytic"/>
</dbReference>
<reference evidence="8 9" key="1">
    <citation type="journal article" date="2022" name="BMC Genomics">
        <title>Comparative genome analysis of mycobacteria focusing on tRNA and non-coding RNA.</title>
        <authorList>
            <person name="Behra P.R.K."/>
            <person name="Pettersson B.M.F."/>
            <person name="Ramesh M."/>
            <person name="Das S."/>
            <person name="Dasgupta S."/>
            <person name="Kirsebom L.A."/>
        </authorList>
    </citation>
    <scope>NUCLEOTIDE SEQUENCE [LARGE SCALE GENOMIC DNA]</scope>
    <source>
        <strain evidence="8 9">DSM 44078</strain>
    </source>
</reference>
<dbReference type="InterPro" id="IPR044068">
    <property type="entry name" value="CB"/>
</dbReference>
<evidence type="ECO:0000256" key="3">
    <source>
        <dbReference type="ARBA" id="ARBA00023125"/>
    </source>
</evidence>
<evidence type="ECO:0000259" key="6">
    <source>
        <dbReference type="PROSITE" id="PS51898"/>
    </source>
</evidence>
<protein>
    <submittedName>
        <fullName evidence="8">Site-specific integrase</fullName>
    </submittedName>
</protein>
<name>A0ABT3CI14_9MYCO</name>
<dbReference type="EMBL" id="JACKTY010000039">
    <property type="protein sequence ID" value="MCV7229099.1"/>
    <property type="molecule type" value="Genomic_DNA"/>
</dbReference>
<comment type="caution">
    <text evidence="8">The sequence shown here is derived from an EMBL/GenBank/DDBJ whole genome shotgun (WGS) entry which is preliminary data.</text>
</comment>
<accession>A0ABT3CI14</accession>
<dbReference type="PROSITE" id="PS51900">
    <property type="entry name" value="CB"/>
    <property type="match status" value="1"/>
</dbReference>
<sequence>MASIRRRPRTDGTYTYAVLFTVDARQTSVPFTDESEAEKFRVLVNAVGGKRAMEASGIGETHKSVKAGPTLAEYLARHIAGLSGVERKTITEYQRYLQNDIAPVLGAIPLAKLTREDVAGWVNAMHEAGAAGGTIQNKSGFLSGALNRAVETNQLSANPCLGVRLPRTEEREMCFLEPDEYQILKSYFSDRYKPLVEFLVSSGCRASEALALRPSDVDRAAGTVRITRAWKKDGPRYYLGPPKTKKSVRTINVPKAVLDQLDYSHEWLFVGSNGGPIRLYSWRSNVWVKTRAKAMACDENNPAKPVLEKSPRIHDLRHTCASWMINAGVPLPVIQAHLGHESIATTVDHYGHLDRKSAAAAADAIAAALSA</sequence>
<dbReference type="InterPro" id="IPR010998">
    <property type="entry name" value="Integrase_recombinase_N"/>
</dbReference>
<dbReference type="InterPro" id="IPR050090">
    <property type="entry name" value="Tyrosine_recombinase_XerCD"/>
</dbReference>
<dbReference type="PROSITE" id="PS51898">
    <property type="entry name" value="TYR_RECOMBINASE"/>
    <property type="match status" value="1"/>
</dbReference>
<evidence type="ECO:0000313" key="9">
    <source>
        <dbReference type="Proteomes" id="UP001526201"/>
    </source>
</evidence>
<evidence type="ECO:0000256" key="1">
    <source>
        <dbReference type="ARBA" id="ARBA00008857"/>
    </source>
</evidence>
<dbReference type="InterPro" id="IPR013762">
    <property type="entry name" value="Integrase-like_cat_sf"/>
</dbReference>
<keyword evidence="4" id="KW-0233">DNA recombination</keyword>
<dbReference type="SUPFAM" id="SSF56349">
    <property type="entry name" value="DNA breaking-rejoining enzymes"/>
    <property type="match status" value="1"/>
</dbReference>
<dbReference type="Pfam" id="PF00589">
    <property type="entry name" value="Phage_integrase"/>
    <property type="match status" value="1"/>
</dbReference>
<evidence type="ECO:0000256" key="4">
    <source>
        <dbReference type="ARBA" id="ARBA00023172"/>
    </source>
</evidence>
<dbReference type="InterPro" id="IPR011010">
    <property type="entry name" value="DNA_brk_join_enz"/>
</dbReference>
<keyword evidence="9" id="KW-1185">Reference proteome</keyword>
<evidence type="ECO:0000256" key="2">
    <source>
        <dbReference type="ARBA" id="ARBA00022908"/>
    </source>
</evidence>
<dbReference type="CDD" id="cd01189">
    <property type="entry name" value="INT_ICEBs1_C_like"/>
    <property type="match status" value="1"/>
</dbReference>
<dbReference type="Gene3D" id="1.10.443.10">
    <property type="entry name" value="Intergrase catalytic core"/>
    <property type="match status" value="1"/>
</dbReference>
<evidence type="ECO:0000256" key="5">
    <source>
        <dbReference type="PROSITE-ProRule" id="PRU01248"/>
    </source>
</evidence>
<evidence type="ECO:0000259" key="7">
    <source>
        <dbReference type="PROSITE" id="PS51900"/>
    </source>
</evidence>
<dbReference type="PANTHER" id="PTHR30349">
    <property type="entry name" value="PHAGE INTEGRASE-RELATED"/>
    <property type="match status" value="1"/>
</dbReference>
<proteinExistence type="inferred from homology"/>
<feature type="domain" description="Tyr recombinase" evidence="6">
    <location>
        <begin position="171"/>
        <end position="363"/>
    </location>
</feature>
<evidence type="ECO:0000313" key="8">
    <source>
        <dbReference type="EMBL" id="MCV7229099.1"/>
    </source>
</evidence>
<dbReference type="PANTHER" id="PTHR30349:SF64">
    <property type="entry name" value="PROPHAGE INTEGRASE INTD-RELATED"/>
    <property type="match status" value="1"/>
</dbReference>
<dbReference type="InterPro" id="IPR004107">
    <property type="entry name" value="Integrase_SAM-like_N"/>
</dbReference>
<comment type="similarity">
    <text evidence="1">Belongs to the 'phage' integrase family.</text>
</comment>
<dbReference type="Pfam" id="PF14659">
    <property type="entry name" value="Phage_int_SAM_3"/>
    <property type="match status" value="1"/>
</dbReference>
<feature type="domain" description="Core-binding (CB)" evidence="7">
    <location>
        <begin position="69"/>
        <end position="150"/>
    </location>
</feature>
<gene>
    <name evidence="8" type="ORF">H7J73_24085</name>
</gene>
<dbReference type="Gene3D" id="1.10.150.130">
    <property type="match status" value="1"/>
</dbReference>
<keyword evidence="2" id="KW-0229">DNA integration</keyword>
<organism evidence="8 9">
    <name type="scientific">Mycolicibacterium komossense</name>
    <dbReference type="NCBI Taxonomy" id="1779"/>
    <lineage>
        <taxon>Bacteria</taxon>
        <taxon>Bacillati</taxon>
        <taxon>Actinomycetota</taxon>
        <taxon>Actinomycetes</taxon>
        <taxon>Mycobacteriales</taxon>
        <taxon>Mycobacteriaceae</taxon>
        <taxon>Mycolicibacterium</taxon>
    </lineage>
</organism>
<keyword evidence="3 5" id="KW-0238">DNA-binding</keyword>
<dbReference type="Proteomes" id="UP001526201">
    <property type="component" value="Unassembled WGS sequence"/>
</dbReference>